<sequence>MPQEQIPVTTILATFVANVESKDLTPTIIERIKEFLLDYLGVTVAASYGWESTPEILKAIHALGAKSGSSTAVLQGKAYLPQYAGLLNATFGHSMDFDDTYAPGSLHPGVCAFAASLTQAELQNASTEQFMLAAAVGYELICRIGRELGNEAYARGFHNTATAGIFGAFIERAFGLALSKAAGSMQYLENGSWNKRLHPGFAVHDAFTSVALAEAGVVGAARSIEGKFGLLHAYSPKEPDLKYLTADLGTRWEFLETALKPYAACRMTHGVIEQGARISSSSKSGVQKLTVSLSPANFLVVGNPTPNKIHPKNVVDAQFSIYFQLAHAWLHGSAHGVEFASRLDDPKIHELADKIEVVTDPEVKAFGSKLKVRFEDGREEEVDIPFPLGEPQHPFSRELVEEKYTALVSPALGRERAEQLKGVVDNLEKHTVVELLSLVSGS</sequence>
<accession>A0ACC1S517</accession>
<evidence type="ECO:0000313" key="2">
    <source>
        <dbReference type="Proteomes" id="UP001148629"/>
    </source>
</evidence>
<proteinExistence type="predicted"/>
<keyword evidence="2" id="KW-1185">Reference proteome</keyword>
<organism evidence="1 2">
    <name type="scientific">Fusarium decemcellulare</name>
    <dbReference type="NCBI Taxonomy" id="57161"/>
    <lineage>
        <taxon>Eukaryota</taxon>
        <taxon>Fungi</taxon>
        <taxon>Dikarya</taxon>
        <taxon>Ascomycota</taxon>
        <taxon>Pezizomycotina</taxon>
        <taxon>Sordariomycetes</taxon>
        <taxon>Hypocreomycetidae</taxon>
        <taxon>Hypocreales</taxon>
        <taxon>Nectriaceae</taxon>
        <taxon>Fusarium</taxon>
        <taxon>Fusarium decemcellulare species complex</taxon>
    </lineage>
</organism>
<name>A0ACC1S517_9HYPO</name>
<protein>
    <submittedName>
        <fullName evidence="1">Uncharacterized protein</fullName>
    </submittedName>
</protein>
<dbReference type="Proteomes" id="UP001148629">
    <property type="component" value="Unassembled WGS sequence"/>
</dbReference>
<comment type="caution">
    <text evidence="1">The sequence shown here is derived from an EMBL/GenBank/DDBJ whole genome shotgun (WGS) entry which is preliminary data.</text>
</comment>
<dbReference type="EMBL" id="JANRMS010000988">
    <property type="protein sequence ID" value="KAJ3532159.1"/>
    <property type="molecule type" value="Genomic_DNA"/>
</dbReference>
<gene>
    <name evidence="1" type="ORF">NM208_g8566</name>
</gene>
<reference evidence="1" key="1">
    <citation type="submission" date="2022-08" db="EMBL/GenBank/DDBJ databases">
        <title>Genome Sequence of Fusarium decemcellulare.</title>
        <authorList>
            <person name="Buettner E."/>
        </authorList>
    </citation>
    <scope>NUCLEOTIDE SEQUENCE</scope>
    <source>
        <strain evidence="1">Babe19</strain>
    </source>
</reference>
<evidence type="ECO:0000313" key="1">
    <source>
        <dbReference type="EMBL" id="KAJ3532159.1"/>
    </source>
</evidence>